<organism evidence="2 3">
    <name type="scientific">Centipeda periodontii DSM 2778</name>
    <dbReference type="NCBI Taxonomy" id="888060"/>
    <lineage>
        <taxon>Bacteria</taxon>
        <taxon>Bacillati</taxon>
        <taxon>Bacillota</taxon>
        <taxon>Negativicutes</taxon>
        <taxon>Selenomonadales</taxon>
        <taxon>Selenomonadaceae</taxon>
        <taxon>Centipeda</taxon>
    </lineage>
</organism>
<keyword evidence="1" id="KW-1133">Transmembrane helix</keyword>
<name>F5RKY4_9FIRM</name>
<reference evidence="2 3" key="1">
    <citation type="submission" date="2011-04" db="EMBL/GenBank/DDBJ databases">
        <authorList>
            <person name="Muzny D."/>
            <person name="Qin X."/>
            <person name="Deng J."/>
            <person name="Jiang H."/>
            <person name="Liu Y."/>
            <person name="Qu J."/>
            <person name="Song X.-Z."/>
            <person name="Zhang L."/>
            <person name="Thornton R."/>
            <person name="Coyle M."/>
            <person name="Francisco L."/>
            <person name="Jackson L."/>
            <person name="Javaid M."/>
            <person name="Korchina V."/>
            <person name="Kovar C."/>
            <person name="Mata R."/>
            <person name="Mathew T."/>
            <person name="Ngo R."/>
            <person name="Nguyen L."/>
            <person name="Nguyen N."/>
            <person name="Okwuonu G."/>
            <person name="Ongeri F."/>
            <person name="Pham C."/>
            <person name="Simmons D."/>
            <person name="Wilczek-Boney K."/>
            <person name="Hale W."/>
            <person name="Jakkamsetti A."/>
            <person name="Pham P."/>
            <person name="Ruth R."/>
            <person name="San Lucas F."/>
            <person name="Warren J."/>
            <person name="Zhang J."/>
            <person name="Zhao Z."/>
            <person name="Zhou C."/>
            <person name="Zhu D."/>
            <person name="Lee S."/>
            <person name="Bess C."/>
            <person name="Blankenburg K."/>
            <person name="Forbes L."/>
            <person name="Fu Q."/>
            <person name="Gubbala S."/>
            <person name="Hirani K."/>
            <person name="Jayaseelan J.C."/>
            <person name="Lara F."/>
            <person name="Munidasa M."/>
            <person name="Palculict T."/>
            <person name="Patil S."/>
            <person name="Pu L.-L."/>
            <person name="Saada N."/>
            <person name="Tang L."/>
            <person name="Weissenberger G."/>
            <person name="Zhu Y."/>
            <person name="Hemphill L."/>
            <person name="Shang Y."/>
            <person name="Youmans B."/>
            <person name="Ayvaz T."/>
            <person name="Ross M."/>
            <person name="Santibanez J."/>
            <person name="Aqrawi P."/>
            <person name="Gross S."/>
            <person name="Joshi V."/>
            <person name="Fowler G."/>
            <person name="Nazareth L."/>
            <person name="Reid J."/>
            <person name="Worley K."/>
            <person name="Petrosino J."/>
            <person name="Highlander S."/>
            <person name="Gibbs R."/>
        </authorList>
    </citation>
    <scope>NUCLEOTIDE SEQUENCE [LARGE SCALE GENOMIC DNA]</scope>
    <source>
        <strain evidence="2 3">DSM 2778</strain>
    </source>
</reference>
<sequence length="180" mass="18688">MWRAYLTALSVRQWSLIGAVLLIVVSGAYLLWTDAEEPAVIVQRAENVPPVTEIKGLSAAAAKTPLRNPFSAAHERVGEIPQEAAHERAEERALLPAVAPAASASPIPPPAVPAPPAPPPLVLRGVVQGADGSRMVILAEGTEAAALGIGDTWRGYTLCSATDTSATLDSASGTITLTRE</sequence>
<keyword evidence="1" id="KW-0812">Transmembrane</keyword>
<dbReference type="RefSeq" id="WP_006305803.1">
    <property type="nucleotide sequence ID" value="NZ_GL892076.1"/>
</dbReference>
<keyword evidence="1" id="KW-0472">Membrane</keyword>
<keyword evidence="3" id="KW-1185">Reference proteome</keyword>
<dbReference type="STRING" id="888060.HMPREF9081_0919"/>
<gene>
    <name evidence="2" type="ORF">HMPREF9081_0919</name>
</gene>
<dbReference type="HOGENOM" id="CLU_120016_0_0_9"/>
<protein>
    <submittedName>
        <fullName evidence="2">Uncharacterized protein</fullName>
    </submittedName>
</protein>
<feature type="transmembrane region" description="Helical" evidence="1">
    <location>
        <begin position="12"/>
        <end position="32"/>
    </location>
</feature>
<proteinExistence type="predicted"/>
<evidence type="ECO:0000313" key="3">
    <source>
        <dbReference type="Proteomes" id="UP000004067"/>
    </source>
</evidence>
<evidence type="ECO:0000313" key="2">
    <source>
        <dbReference type="EMBL" id="EGK60809.1"/>
    </source>
</evidence>
<dbReference type="AlphaFoldDB" id="F5RKY4"/>
<evidence type="ECO:0000256" key="1">
    <source>
        <dbReference type="SAM" id="Phobius"/>
    </source>
</evidence>
<accession>F5RKY4</accession>
<dbReference type="eggNOG" id="ENOG503436R">
    <property type="taxonomic scope" value="Bacteria"/>
</dbReference>
<dbReference type="EMBL" id="AFHQ01000027">
    <property type="protein sequence ID" value="EGK60809.1"/>
    <property type="molecule type" value="Genomic_DNA"/>
</dbReference>
<comment type="caution">
    <text evidence="2">The sequence shown here is derived from an EMBL/GenBank/DDBJ whole genome shotgun (WGS) entry which is preliminary data.</text>
</comment>
<dbReference type="Proteomes" id="UP000004067">
    <property type="component" value="Unassembled WGS sequence"/>
</dbReference>